<keyword evidence="3" id="KW-1185">Reference proteome</keyword>
<gene>
    <name evidence="2" type="ORF">K435DRAFT_691509</name>
</gene>
<accession>A0A4S8L1X2</accession>
<dbReference type="Gene3D" id="2.130.10.10">
    <property type="entry name" value="YVTN repeat-like/Quinoprotein amine dehydrogenase"/>
    <property type="match status" value="1"/>
</dbReference>
<name>A0A4S8L1X2_DENBC</name>
<dbReference type="SUPFAM" id="SSF50978">
    <property type="entry name" value="WD40 repeat-like"/>
    <property type="match status" value="1"/>
</dbReference>
<proteinExistence type="predicted"/>
<evidence type="ECO:0008006" key="4">
    <source>
        <dbReference type="Google" id="ProtNLM"/>
    </source>
</evidence>
<dbReference type="InterPro" id="IPR036322">
    <property type="entry name" value="WD40_repeat_dom_sf"/>
</dbReference>
<dbReference type="Proteomes" id="UP000297245">
    <property type="component" value="Unassembled WGS sequence"/>
</dbReference>
<organism evidence="2 3">
    <name type="scientific">Dendrothele bispora (strain CBS 962.96)</name>
    <dbReference type="NCBI Taxonomy" id="1314807"/>
    <lineage>
        <taxon>Eukaryota</taxon>
        <taxon>Fungi</taxon>
        <taxon>Dikarya</taxon>
        <taxon>Basidiomycota</taxon>
        <taxon>Agaricomycotina</taxon>
        <taxon>Agaricomycetes</taxon>
        <taxon>Agaricomycetidae</taxon>
        <taxon>Agaricales</taxon>
        <taxon>Agaricales incertae sedis</taxon>
        <taxon>Dendrothele</taxon>
    </lineage>
</organism>
<evidence type="ECO:0000256" key="1">
    <source>
        <dbReference type="SAM" id="MobiDB-lite"/>
    </source>
</evidence>
<evidence type="ECO:0000313" key="2">
    <source>
        <dbReference type="EMBL" id="THU82419.1"/>
    </source>
</evidence>
<protein>
    <recommendedName>
        <fullName evidence="4">WD40 repeat-like protein</fullName>
    </recommendedName>
</protein>
<dbReference type="EMBL" id="ML179733">
    <property type="protein sequence ID" value="THU82419.1"/>
    <property type="molecule type" value="Genomic_DNA"/>
</dbReference>
<dbReference type="AlphaFoldDB" id="A0A4S8L1X2"/>
<reference evidence="2 3" key="1">
    <citation type="journal article" date="2019" name="Nat. Ecol. Evol.">
        <title>Megaphylogeny resolves global patterns of mushroom evolution.</title>
        <authorList>
            <person name="Varga T."/>
            <person name="Krizsan K."/>
            <person name="Foldi C."/>
            <person name="Dima B."/>
            <person name="Sanchez-Garcia M."/>
            <person name="Sanchez-Ramirez S."/>
            <person name="Szollosi G.J."/>
            <person name="Szarkandi J.G."/>
            <person name="Papp V."/>
            <person name="Albert L."/>
            <person name="Andreopoulos W."/>
            <person name="Angelini C."/>
            <person name="Antonin V."/>
            <person name="Barry K.W."/>
            <person name="Bougher N.L."/>
            <person name="Buchanan P."/>
            <person name="Buyck B."/>
            <person name="Bense V."/>
            <person name="Catcheside P."/>
            <person name="Chovatia M."/>
            <person name="Cooper J."/>
            <person name="Damon W."/>
            <person name="Desjardin D."/>
            <person name="Finy P."/>
            <person name="Geml J."/>
            <person name="Haridas S."/>
            <person name="Hughes K."/>
            <person name="Justo A."/>
            <person name="Karasinski D."/>
            <person name="Kautmanova I."/>
            <person name="Kiss B."/>
            <person name="Kocsube S."/>
            <person name="Kotiranta H."/>
            <person name="LaButti K.M."/>
            <person name="Lechner B.E."/>
            <person name="Liimatainen K."/>
            <person name="Lipzen A."/>
            <person name="Lukacs Z."/>
            <person name="Mihaltcheva S."/>
            <person name="Morgado L.N."/>
            <person name="Niskanen T."/>
            <person name="Noordeloos M.E."/>
            <person name="Ohm R.A."/>
            <person name="Ortiz-Santana B."/>
            <person name="Ovrebo C."/>
            <person name="Racz N."/>
            <person name="Riley R."/>
            <person name="Savchenko A."/>
            <person name="Shiryaev A."/>
            <person name="Soop K."/>
            <person name="Spirin V."/>
            <person name="Szebenyi C."/>
            <person name="Tomsovsky M."/>
            <person name="Tulloss R.E."/>
            <person name="Uehling J."/>
            <person name="Grigoriev I.V."/>
            <person name="Vagvolgyi C."/>
            <person name="Papp T."/>
            <person name="Martin F.M."/>
            <person name="Miettinen O."/>
            <person name="Hibbett D.S."/>
            <person name="Nagy L.G."/>
        </authorList>
    </citation>
    <scope>NUCLEOTIDE SEQUENCE [LARGE SCALE GENOMIC DNA]</scope>
    <source>
        <strain evidence="2 3">CBS 962.96</strain>
    </source>
</reference>
<dbReference type="InterPro" id="IPR015943">
    <property type="entry name" value="WD40/YVTN_repeat-like_dom_sf"/>
</dbReference>
<dbReference type="OrthoDB" id="3062272at2759"/>
<sequence>MTRLTRAGLFPGFRGPIPQDVLDLPKPWNDLTAPFPNSTPLARFYENLPGLSYTSTTPNAKSILQASCEVTFDFIANPLGMAISSGGSILAMTGMSGWKERSPSLSYGWLAGDNQDYLAVHSAKVGLNNVAHQIETDEQRKLVFIADEDRIKSYDWSSLEEEQEVSINRARRKRKANQDLLPKHTMDSEGFSGPLLMLPNGRLARAGEGEVAVWGLDGLQTHGPRGTDIIGEVEDDEEEDPWGRDDYEDVENSSGSRLDQVIRFAFDPTLKLNTWNLHPNNPSMVLCGQNSMRTRKYGMVMVDLEAGGKEVVRVLGHGATVTKITTGVSLEQGQGGHVFCTGCTDGMARIYDVRQRLPVLTVEGDSGEGACTAILAYPDGIPVIFTGAMSTTQCIRTWDVRAKATVYELSTGNNDTKDLAWDGHSV</sequence>
<feature type="region of interest" description="Disordered" evidence="1">
    <location>
        <begin position="167"/>
        <end position="187"/>
    </location>
</feature>
<evidence type="ECO:0000313" key="3">
    <source>
        <dbReference type="Proteomes" id="UP000297245"/>
    </source>
</evidence>